<protein>
    <submittedName>
        <fullName evidence="2">Cryptococcal mannosyltransferase 1-domain-containing protein</fullName>
    </submittedName>
</protein>
<proteinExistence type="predicted"/>
<name>A0A7C8IC23_9PLEO</name>
<keyword evidence="1" id="KW-1133">Transmembrane helix</keyword>
<comment type="caution">
    <text evidence="2">The sequence shown here is derived from an EMBL/GenBank/DDBJ whole genome shotgun (WGS) entry which is preliminary data.</text>
</comment>
<keyword evidence="2" id="KW-0328">Glycosyltransferase</keyword>
<dbReference type="Pfam" id="PF11735">
    <property type="entry name" value="CAP59_mtransfer"/>
    <property type="match status" value="2"/>
</dbReference>
<dbReference type="PANTHER" id="PTHR34144">
    <property type="entry name" value="CHROMOSOME 8, WHOLE GENOME SHOTGUN SEQUENCE"/>
    <property type="match status" value="1"/>
</dbReference>
<organism evidence="2 3">
    <name type="scientific">Massariosphaeria phaeospora</name>
    <dbReference type="NCBI Taxonomy" id="100035"/>
    <lineage>
        <taxon>Eukaryota</taxon>
        <taxon>Fungi</taxon>
        <taxon>Dikarya</taxon>
        <taxon>Ascomycota</taxon>
        <taxon>Pezizomycotina</taxon>
        <taxon>Dothideomycetes</taxon>
        <taxon>Pleosporomycetidae</taxon>
        <taxon>Pleosporales</taxon>
        <taxon>Pleosporales incertae sedis</taxon>
        <taxon>Massariosphaeria</taxon>
    </lineage>
</organism>
<dbReference type="GO" id="GO:0016757">
    <property type="term" value="F:glycosyltransferase activity"/>
    <property type="evidence" value="ECO:0007669"/>
    <property type="project" value="UniProtKB-KW"/>
</dbReference>
<accession>A0A7C8IC23</accession>
<keyword evidence="3" id="KW-1185">Reference proteome</keyword>
<keyword evidence="1" id="KW-0472">Membrane</keyword>
<dbReference type="Proteomes" id="UP000481861">
    <property type="component" value="Unassembled WGS sequence"/>
</dbReference>
<evidence type="ECO:0000313" key="2">
    <source>
        <dbReference type="EMBL" id="KAF2875809.1"/>
    </source>
</evidence>
<keyword evidence="2" id="KW-0808">Transferase</keyword>
<reference evidence="2 3" key="1">
    <citation type="submission" date="2020-01" db="EMBL/GenBank/DDBJ databases">
        <authorList>
            <consortium name="DOE Joint Genome Institute"/>
            <person name="Haridas S."/>
            <person name="Albert R."/>
            <person name="Binder M."/>
            <person name="Bloem J."/>
            <person name="Labutti K."/>
            <person name="Salamov A."/>
            <person name="Andreopoulos B."/>
            <person name="Baker S.E."/>
            <person name="Barry K."/>
            <person name="Bills G."/>
            <person name="Bluhm B.H."/>
            <person name="Cannon C."/>
            <person name="Castanera R."/>
            <person name="Culley D.E."/>
            <person name="Daum C."/>
            <person name="Ezra D."/>
            <person name="Gonzalez J.B."/>
            <person name="Henrissat B."/>
            <person name="Kuo A."/>
            <person name="Liang C."/>
            <person name="Lipzen A."/>
            <person name="Lutzoni F."/>
            <person name="Magnuson J."/>
            <person name="Mondo S."/>
            <person name="Nolan M."/>
            <person name="Ohm R."/>
            <person name="Pangilinan J."/>
            <person name="Park H.-J.H."/>
            <person name="Ramirez L."/>
            <person name="Alfaro M."/>
            <person name="Sun H."/>
            <person name="Tritt A."/>
            <person name="Yoshinaga Y."/>
            <person name="Zwiers L.-H.L."/>
            <person name="Turgeon B.G."/>
            <person name="Goodwin S.B."/>
            <person name="Spatafora J.W."/>
            <person name="Crous P.W."/>
            <person name="Grigoriev I.V."/>
        </authorList>
    </citation>
    <scope>NUCLEOTIDE SEQUENCE [LARGE SCALE GENOMIC DNA]</scope>
    <source>
        <strain evidence="2 3">CBS 611.86</strain>
    </source>
</reference>
<dbReference type="InterPro" id="IPR021047">
    <property type="entry name" value="Mannosyltransferase_CMT1"/>
</dbReference>
<dbReference type="AlphaFoldDB" id="A0A7C8IC23"/>
<dbReference type="PANTHER" id="PTHR34144:SF5">
    <property type="entry name" value="ALPHA-1,3-MANNOSYLTRANSFERASE CMT1"/>
    <property type="match status" value="1"/>
</dbReference>
<feature type="transmembrane region" description="Helical" evidence="1">
    <location>
        <begin position="9"/>
        <end position="29"/>
    </location>
</feature>
<dbReference type="EMBL" id="JAADJZ010000004">
    <property type="protein sequence ID" value="KAF2875809.1"/>
    <property type="molecule type" value="Genomic_DNA"/>
</dbReference>
<gene>
    <name evidence="2" type="ORF">BDV95DRAFT_665204</name>
</gene>
<evidence type="ECO:0000256" key="1">
    <source>
        <dbReference type="SAM" id="Phobius"/>
    </source>
</evidence>
<keyword evidence="1" id="KW-0812">Transmembrane</keyword>
<evidence type="ECO:0000313" key="3">
    <source>
        <dbReference type="Proteomes" id="UP000481861"/>
    </source>
</evidence>
<sequence>MPMKRNIQSLYRAIIIFGVVILLTLGLRFTHLRYDHDAVSHALRFGGTNVAAVSDKYGSDPPLKLGDATLLNEPPPYIQAIMNATDTTFPRFECPFANADRYAYLNGSPNLPASTGLPKYFFALDLYQCVHLLPRLLGSIVEAVRFLGPENWVLSVVEGRSDDGTFEVLKELDTELKRLGVGYHLQSSDINPTAEGIDRITALAELRNLALKDLLDFPDNYANDTTVIFSNDIAHPTFYDVWIARGMTGDWFFRIPEDGSWDYAWNLFWNDEPTQFRWLGSKPFQVFSCWNGITAFTARPIMDAKIKFRAHYEDECMQGEPKLFAKDLWWHGYGKIAVVPSVNVEYSDEAAKKIKELKGYVSRHVTNEGEDVKIEWNTAPPAQVKCMPGFSRNNLSSVPVVDLPKNPLAFHAASSTSGPNPVNPFVKTYVVPRRAVHRRRKLSYLIVEQLRRPALNENRRAAPKRRLQRRDVRLGPFRVLHWPISILAPLHQRQVQKVAAQARARAVSRGCGGRQVDPRRPQHRAARQRQRRLAAAVLTLFEVTYQGYHEVPASRVARHEDVVRRNAQREHVLVEGDGVLERGGEPCGLGARDAVLGEEGVGAEHRVEDLGRGWAGFTGVGRRDVGAALEMKHDEGVGLAVAAVVGVREPDGGHRHGLDGGRVEHACVQRDGSGLNHNEAVLQLAGAGQDDGLHADLDDIMVHDPEDLGADRGPETPLRDGAVCFAEVVDG</sequence>
<dbReference type="OrthoDB" id="262547at2759"/>